<comment type="caution">
    <text evidence="4">The sequence shown here is derived from an EMBL/GenBank/DDBJ whole genome shotgun (WGS) entry which is preliminary data.</text>
</comment>
<dbReference type="InterPro" id="IPR004474">
    <property type="entry name" value="LytR_CpsA_psr"/>
</dbReference>
<keyword evidence="2" id="KW-1133">Transmembrane helix</keyword>
<evidence type="ECO:0000313" key="4">
    <source>
        <dbReference type="EMBL" id="OKL49490.1"/>
    </source>
</evidence>
<name>A0A1Q5PPW0_9ACTO</name>
<evidence type="ECO:0000313" key="5">
    <source>
        <dbReference type="Proteomes" id="UP000186785"/>
    </source>
</evidence>
<keyword evidence="2" id="KW-0812">Transmembrane</keyword>
<proteinExistence type="inferred from homology"/>
<keyword evidence="2" id="KW-0472">Membrane</keyword>
<gene>
    <name evidence="4" type="ORF">BSR29_00570</name>
</gene>
<sequence>MPEGNKMSENLPSRAQSGTASKRRWPKIVLLVLLVLALIFGGTAAYLIWATTKNIESLPINVANYNINPNGTPEPGSEEEQAKGTINFLVLGSDSRISAGDPNKWEYGAQRTDAIMIVQINEKRDHINILSLPRDSWVEIPGHGKNKINAAFSFGGPQLTIQTIHQLTGIRIDHFAVADFDSFKKVTDELGGVTIKTTDGEVTLNGKEALKFVRERKHLPNGDFDRVRRQQAWMRAMMQKVFTSGVLNSPTSAMSLIQTATENSAVDEGFSTTDMLSLALSLRNLRSKDVTFLSAPNLGSGRSDGGASIVNLDFDQLAVLTKAFREGKVQELLDSNPEMKKLELSSKVR</sequence>
<feature type="domain" description="Cell envelope-related transcriptional attenuator" evidence="3">
    <location>
        <begin position="111"/>
        <end position="241"/>
    </location>
</feature>
<evidence type="ECO:0000256" key="1">
    <source>
        <dbReference type="ARBA" id="ARBA00006068"/>
    </source>
</evidence>
<protein>
    <recommendedName>
        <fullName evidence="3">Cell envelope-related transcriptional attenuator domain-containing protein</fullName>
    </recommendedName>
</protein>
<dbReference type="STRING" id="1921764.BSR28_01940"/>
<reference evidence="4 5" key="1">
    <citation type="submission" date="2016-11" db="EMBL/GenBank/DDBJ databases">
        <title>Actinomyces gypaetusis sp. nov. isolated from the vulture Gypaetus barbatus in Qinghai Tibet Plateau China.</title>
        <authorList>
            <person name="Meng X."/>
        </authorList>
    </citation>
    <scope>NUCLEOTIDE SEQUENCE [LARGE SCALE GENOMIC DNA]</scope>
    <source>
        <strain evidence="4 5">VUL4_2</strain>
    </source>
</reference>
<evidence type="ECO:0000256" key="2">
    <source>
        <dbReference type="SAM" id="Phobius"/>
    </source>
</evidence>
<dbReference type="Pfam" id="PF03816">
    <property type="entry name" value="LytR_cpsA_psr"/>
    <property type="match status" value="1"/>
</dbReference>
<dbReference type="InterPro" id="IPR050922">
    <property type="entry name" value="LytR/CpsA/Psr_CW_biosynth"/>
</dbReference>
<dbReference type="Proteomes" id="UP000186785">
    <property type="component" value="Unassembled WGS sequence"/>
</dbReference>
<organism evidence="4 5">
    <name type="scientific">Boudabousia liubingyangii</name>
    <dbReference type="NCBI Taxonomy" id="1921764"/>
    <lineage>
        <taxon>Bacteria</taxon>
        <taxon>Bacillati</taxon>
        <taxon>Actinomycetota</taxon>
        <taxon>Actinomycetes</taxon>
        <taxon>Actinomycetales</taxon>
        <taxon>Actinomycetaceae</taxon>
        <taxon>Boudabousia</taxon>
    </lineage>
</organism>
<feature type="transmembrane region" description="Helical" evidence="2">
    <location>
        <begin position="28"/>
        <end position="49"/>
    </location>
</feature>
<dbReference type="AlphaFoldDB" id="A0A1Q5PPW0"/>
<dbReference type="NCBIfam" id="TIGR00350">
    <property type="entry name" value="lytR_cpsA_psr"/>
    <property type="match status" value="1"/>
</dbReference>
<comment type="similarity">
    <text evidence="1">Belongs to the LytR/CpsA/Psr (LCP) family.</text>
</comment>
<evidence type="ECO:0000259" key="3">
    <source>
        <dbReference type="Pfam" id="PF03816"/>
    </source>
</evidence>
<dbReference type="PANTHER" id="PTHR33392:SF6">
    <property type="entry name" value="POLYISOPRENYL-TEICHOIC ACID--PEPTIDOGLYCAN TEICHOIC ACID TRANSFERASE TAGU"/>
    <property type="match status" value="1"/>
</dbReference>
<dbReference type="EMBL" id="MQSV01000001">
    <property type="protein sequence ID" value="OKL49490.1"/>
    <property type="molecule type" value="Genomic_DNA"/>
</dbReference>
<keyword evidence="5" id="KW-1185">Reference proteome</keyword>
<accession>A0A1Q5PPW0</accession>
<dbReference type="Gene3D" id="3.40.630.190">
    <property type="entry name" value="LCP protein"/>
    <property type="match status" value="1"/>
</dbReference>
<dbReference type="PANTHER" id="PTHR33392">
    <property type="entry name" value="POLYISOPRENYL-TEICHOIC ACID--PEPTIDOGLYCAN TEICHOIC ACID TRANSFERASE TAGU"/>
    <property type="match status" value="1"/>
</dbReference>